<dbReference type="EMBL" id="FONY01000009">
    <property type="protein sequence ID" value="SFE89499.1"/>
    <property type="molecule type" value="Genomic_DNA"/>
</dbReference>
<accession>A0A1I2EA02</accession>
<evidence type="ECO:0000313" key="4">
    <source>
        <dbReference type="Proteomes" id="UP000199513"/>
    </source>
</evidence>
<proteinExistence type="predicted"/>
<keyword evidence="1" id="KW-0732">Signal</keyword>
<dbReference type="PANTHER" id="PTHR34094">
    <property type="match status" value="1"/>
</dbReference>
<name>A0A1I2EA02_9BACT</name>
<dbReference type="Proteomes" id="UP000199513">
    <property type="component" value="Unassembled WGS sequence"/>
</dbReference>
<feature type="domain" description="DUF4097" evidence="2">
    <location>
        <begin position="61"/>
        <end position="220"/>
    </location>
</feature>
<keyword evidence="4" id="KW-1185">Reference proteome</keyword>
<organism evidence="3 4">
    <name type="scientific">Thermoflexibacter ruber</name>
    <dbReference type="NCBI Taxonomy" id="1003"/>
    <lineage>
        <taxon>Bacteria</taxon>
        <taxon>Pseudomonadati</taxon>
        <taxon>Bacteroidota</taxon>
        <taxon>Cytophagia</taxon>
        <taxon>Cytophagales</taxon>
        <taxon>Thermoflexibacteraceae</taxon>
        <taxon>Thermoflexibacter</taxon>
    </lineage>
</organism>
<evidence type="ECO:0000256" key="1">
    <source>
        <dbReference type="SAM" id="SignalP"/>
    </source>
</evidence>
<gene>
    <name evidence="3" type="ORF">SAMN04488541_100970</name>
</gene>
<dbReference type="RefSeq" id="WP_091542217.1">
    <property type="nucleotide sequence ID" value="NZ_FONY01000009.1"/>
</dbReference>
<evidence type="ECO:0000259" key="2">
    <source>
        <dbReference type="Pfam" id="PF13349"/>
    </source>
</evidence>
<dbReference type="Pfam" id="PF13349">
    <property type="entry name" value="DUF4097"/>
    <property type="match status" value="1"/>
</dbReference>
<reference evidence="3 4" key="1">
    <citation type="submission" date="2016-10" db="EMBL/GenBank/DDBJ databases">
        <authorList>
            <person name="de Groot N.N."/>
        </authorList>
    </citation>
    <scope>NUCLEOTIDE SEQUENCE [LARGE SCALE GENOMIC DNA]</scope>
    <source>
        <strain>GEY</strain>
        <strain evidence="4">DSM 9560</strain>
    </source>
</reference>
<dbReference type="PANTHER" id="PTHR34094:SF1">
    <property type="entry name" value="PROTEIN FAM185A"/>
    <property type="match status" value="1"/>
</dbReference>
<dbReference type="InterPro" id="IPR025164">
    <property type="entry name" value="Toastrack_DUF4097"/>
</dbReference>
<protein>
    <submittedName>
        <fullName evidence="3">Putative adhesin</fullName>
    </submittedName>
</protein>
<dbReference type="AlphaFoldDB" id="A0A1I2EA02"/>
<evidence type="ECO:0000313" key="3">
    <source>
        <dbReference type="EMBL" id="SFE89499.1"/>
    </source>
</evidence>
<feature type="signal peptide" evidence="1">
    <location>
        <begin position="1"/>
        <end position="23"/>
    </location>
</feature>
<feature type="chain" id="PRO_5011606488" evidence="1">
    <location>
        <begin position="24"/>
        <end position="313"/>
    </location>
</feature>
<dbReference type="STRING" id="1003.SAMN04488541_100970"/>
<sequence length="313" mass="33528">MKTAKKYLLIALSCILAVNIASAQNTIDQVDTSYEGVSKLIVRGSFCDVTVFGGNSGNTVAFTGKITGTENNRDFRIMHRLSGGVLEVWIDRPESRWNMGWNNLNGKLDFKVPSKIELAVSNSSGDVFAQDLSGSICEVGATSGNVKVKNIQTNLRITATSGDLRAEIVTGQVRAKTTSGNQQLHEIVGNVEADATSGDIRIKKAEGDIEATSTSGEINLEDTKGILNLRSTSGDIEGREVFLTGNANFKSTSGAIDIRLKNKIQDLTFDLEASSGNLRAGGVRGDKRLYVKNGEGNIKIRGVSSSGNQNYSE</sequence>
<dbReference type="OrthoDB" id="838235at2"/>